<organism evidence="1 2">
    <name type="scientific">Brucella rhizosphaerae</name>
    <dbReference type="NCBI Taxonomy" id="571254"/>
    <lineage>
        <taxon>Bacteria</taxon>
        <taxon>Pseudomonadati</taxon>
        <taxon>Pseudomonadota</taxon>
        <taxon>Alphaproteobacteria</taxon>
        <taxon>Hyphomicrobiales</taxon>
        <taxon>Brucellaceae</taxon>
        <taxon>Brucella/Ochrobactrum group</taxon>
        <taxon>Brucella</taxon>
    </lineage>
</organism>
<proteinExistence type="predicted"/>
<protein>
    <submittedName>
        <fullName evidence="1">Putative membrane protein</fullName>
    </submittedName>
</protein>
<gene>
    <name evidence="1" type="ORF">CEV32_0490</name>
</gene>
<dbReference type="Proteomes" id="UP000216345">
    <property type="component" value="Unassembled WGS sequence"/>
</dbReference>
<dbReference type="AlphaFoldDB" id="A0A256FHZ3"/>
<comment type="caution">
    <text evidence="1">The sequence shown here is derived from an EMBL/GenBank/DDBJ whole genome shotgun (WGS) entry which is preliminary data.</text>
</comment>
<keyword evidence="2" id="KW-1185">Reference proteome</keyword>
<accession>A0A256FHZ3</accession>
<name>A0A256FHZ3_9HYPH</name>
<dbReference type="EMBL" id="NNRK01000026">
    <property type="protein sequence ID" value="OYR14485.1"/>
    <property type="molecule type" value="Genomic_DNA"/>
</dbReference>
<evidence type="ECO:0000313" key="1">
    <source>
        <dbReference type="EMBL" id="OYR14485.1"/>
    </source>
</evidence>
<sequence length="38" mass="4246">MRKFILKHDLFFSLLLAVVCVLAAASPFVAVVWLAEAR</sequence>
<reference evidence="1 2" key="1">
    <citation type="submission" date="2017-07" db="EMBL/GenBank/DDBJ databases">
        <title>Phylogenetic study on the rhizospheric bacterium Ochrobactrum sp. A44.</title>
        <authorList>
            <person name="Krzyzanowska D.M."/>
            <person name="Ossowicki A."/>
            <person name="Rajewska M."/>
            <person name="Maciag T."/>
            <person name="Kaczynski Z."/>
            <person name="Czerwicka M."/>
            <person name="Jafra S."/>
        </authorList>
    </citation>
    <scope>NUCLEOTIDE SEQUENCE [LARGE SCALE GENOMIC DNA]</scope>
    <source>
        <strain evidence="1 2">PR17</strain>
    </source>
</reference>
<evidence type="ECO:0000313" key="2">
    <source>
        <dbReference type="Proteomes" id="UP000216345"/>
    </source>
</evidence>